<sequence length="619" mass="68529">MNLEFESDWQTLPHSRKRYVLASLIAAIIFLLLLLRLWQLQIISNDHYRTLSEKNRTRYIPITAQRGRIFDRDGKLLADNRPAFDVAVLRQEVDDPSLLLERLAGFLSIDREELRKRWNAGKRLPRYRPITLAWDVDRDTLEKIMENTVDLPGVLMETRPVRSFPLGAVAPHFLGYLGEIAEKDLKLPEFEEYSPGDVVGKAGIEKKLEHVLCGINGERRVEVDVQGKSMRILKTQDPQPGNQVVLTLQASLQQVAEKAFDGQAGAAVVLDVHTGEILAITSQPTFDPAQFARGLTTREWRALQNNPLKPLQNRAISGQYPPGSIFKIVTALAALKAGAARPDTRVNCEGSTTVGNHTFRCWKRRGHGVTDLRKALKESCDVWFYEVALNVGIDRIAAMARELGLGSALGFQVGMEKGGLIPDRAWKKARYGTSWYLGETLNASIGQGYILTTPLQLATMTAAVANGGTVFRPHIVKSIENLTSGIVQQTEPEILHRADLSAQHLNAVRKGLEAVVNEPGGTAWKSRLEELPYAGKTGTAQVVKLRDDIKDEKLIPYRFRDHALFAAYAPARNPEIAVAVVVEHGSHGSSAAAPIAKTIIAHYFGLDKQPSSDKTLSSE</sequence>
<dbReference type="InterPro" id="IPR036138">
    <property type="entry name" value="PBP_dimer_sf"/>
</dbReference>
<gene>
    <name evidence="17" type="primary">mrdA</name>
    <name evidence="17" type="ordered locus">Pcar_1046</name>
</gene>
<dbReference type="EMBL" id="CP000142">
    <property type="protein sequence ID" value="ABA88296.1"/>
    <property type="molecule type" value="Genomic_DNA"/>
</dbReference>
<keyword evidence="13" id="KW-0961">Cell wall biogenesis/degradation</keyword>
<dbReference type="GO" id="GO:0006508">
    <property type="term" value="P:proteolysis"/>
    <property type="evidence" value="ECO:0007669"/>
    <property type="project" value="UniProtKB-KW"/>
</dbReference>
<dbReference type="Gene3D" id="3.90.1310.10">
    <property type="entry name" value="Penicillin-binding protein 2a (Domain 2)"/>
    <property type="match status" value="1"/>
</dbReference>
<proteinExistence type="predicted"/>
<dbReference type="KEGG" id="pca:Pcar_1046"/>
<keyword evidence="18" id="KW-1185">Reference proteome</keyword>
<evidence type="ECO:0000256" key="13">
    <source>
        <dbReference type="ARBA" id="ARBA00023316"/>
    </source>
</evidence>
<dbReference type="InterPro" id="IPR005311">
    <property type="entry name" value="PBP_dimer"/>
</dbReference>
<dbReference type="Pfam" id="PF03717">
    <property type="entry name" value="PBP_dimer"/>
    <property type="match status" value="1"/>
</dbReference>
<comment type="subcellular location">
    <subcellularLocation>
        <location evidence="2">Cell membrane</location>
    </subcellularLocation>
    <subcellularLocation>
        <location evidence="1">Membrane</location>
        <topology evidence="1">Single-pass membrane protein</topology>
    </subcellularLocation>
</comment>
<feature type="domain" description="Penicillin-binding protein transpeptidase" evidence="15">
    <location>
        <begin position="265"/>
        <end position="600"/>
    </location>
</feature>
<evidence type="ECO:0000256" key="10">
    <source>
        <dbReference type="ARBA" id="ARBA00022984"/>
    </source>
</evidence>
<dbReference type="OrthoDB" id="9789078at2"/>
<dbReference type="GO" id="GO:0008658">
    <property type="term" value="F:penicillin binding"/>
    <property type="evidence" value="ECO:0007669"/>
    <property type="project" value="InterPro"/>
</dbReference>
<dbReference type="GO" id="GO:0009252">
    <property type="term" value="P:peptidoglycan biosynthetic process"/>
    <property type="evidence" value="ECO:0007669"/>
    <property type="project" value="UniProtKB-KW"/>
</dbReference>
<dbReference type="STRING" id="338963.Pcar_1046"/>
<evidence type="ECO:0000313" key="18">
    <source>
        <dbReference type="Proteomes" id="UP000002534"/>
    </source>
</evidence>
<keyword evidence="10" id="KW-0573">Peptidoglycan synthesis</keyword>
<evidence type="ECO:0000259" key="15">
    <source>
        <dbReference type="Pfam" id="PF00905"/>
    </source>
</evidence>
<keyword evidence="4" id="KW-0997">Cell inner membrane</keyword>
<evidence type="ECO:0000313" key="17">
    <source>
        <dbReference type="EMBL" id="ABA88296.1"/>
    </source>
</evidence>
<dbReference type="eggNOG" id="COG0768">
    <property type="taxonomic scope" value="Bacteria"/>
</dbReference>
<evidence type="ECO:0000256" key="14">
    <source>
        <dbReference type="SAM" id="Phobius"/>
    </source>
</evidence>
<dbReference type="GO" id="GO:0071555">
    <property type="term" value="P:cell wall organization"/>
    <property type="evidence" value="ECO:0007669"/>
    <property type="project" value="UniProtKB-KW"/>
</dbReference>
<dbReference type="GO" id="GO:0005886">
    <property type="term" value="C:plasma membrane"/>
    <property type="evidence" value="ECO:0007669"/>
    <property type="project" value="UniProtKB-SubCell"/>
</dbReference>
<dbReference type="GO" id="GO:0009002">
    <property type="term" value="F:serine-type D-Ala-D-Ala carboxypeptidase activity"/>
    <property type="evidence" value="ECO:0007669"/>
    <property type="project" value="InterPro"/>
</dbReference>
<dbReference type="Proteomes" id="UP000002534">
    <property type="component" value="Chromosome"/>
</dbReference>
<dbReference type="GO" id="GO:0071972">
    <property type="term" value="F:peptidoglycan L,D-transpeptidase activity"/>
    <property type="evidence" value="ECO:0007669"/>
    <property type="project" value="TreeGrafter"/>
</dbReference>
<evidence type="ECO:0000256" key="5">
    <source>
        <dbReference type="ARBA" id="ARBA00022645"/>
    </source>
</evidence>
<evidence type="ECO:0000256" key="9">
    <source>
        <dbReference type="ARBA" id="ARBA00022960"/>
    </source>
</evidence>
<dbReference type="InterPro" id="IPR001460">
    <property type="entry name" value="PCN-bd_Tpept"/>
</dbReference>
<name>Q3A5R1_SYNC1</name>
<reference evidence="18" key="1">
    <citation type="submission" date="2005-10" db="EMBL/GenBank/DDBJ databases">
        <title>Complete sequence of Pelobacter carbinolicus DSM 2380.</title>
        <authorList>
            <person name="Copeland A."/>
            <person name="Lucas S."/>
            <person name="Lapidus A."/>
            <person name="Barry K."/>
            <person name="Detter J.C."/>
            <person name="Glavina T."/>
            <person name="Hammon N."/>
            <person name="Israni S."/>
            <person name="Pitluck S."/>
            <person name="Chertkov O."/>
            <person name="Schmutz J."/>
            <person name="Larimer F."/>
            <person name="Land M."/>
            <person name="Kyrpides N."/>
            <person name="Ivanova N."/>
            <person name="Richardson P."/>
        </authorList>
    </citation>
    <scope>NUCLEOTIDE SEQUENCE [LARGE SCALE GENOMIC DNA]</scope>
    <source>
        <strain evidence="18">DSM 2380 / NBRC 103641 / GraBd1</strain>
    </source>
</reference>
<protein>
    <submittedName>
        <fullName evidence="17">Peptidoglycan transpeptidase</fullName>
    </submittedName>
</protein>
<dbReference type="Pfam" id="PF00905">
    <property type="entry name" value="Transpeptidase"/>
    <property type="match status" value="1"/>
</dbReference>
<keyword evidence="5" id="KW-0121">Carboxypeptidase</keyword>
<dbReference type="InterPro" id="IPR017790">
    <property type="entry name" value="Penicillin-binding_protein_2"/>
</dbReference>
<dbReference type="PANTHER" id="PTHR30627">
    <property type="entry name" value="PEPTIDOGLYCAN D,D-TRANSPEPTIDASE"/>
    <property type="match status" value="1"/>
</dbReference>
<dbReference type="GO" id="GO:0008360">
    <property type="term" value="P:regulation of cell shape"/>
    <property type="evidence" value="ECO:0007669"/>
    <property type="project" value="UniProtKB-KW"/>
</dbReference>
<feature type="domain" description="Penicillin-binding protein dimerisation" evidence="16">
    <location>
        <begin position="62"/>
        <end position="230"/>
    </location>
</feature>
<evidence type="ECO:0000256" key="12">
    <source>
        <dbReference type="ARBA" id="ARBA00023136"/>
    </source>
</evidence>
<dbReference type="Gene3D" id="3.40.710.10">
    <property type="entry name" value="DD-peptidase/beta-lactamase superfamily"/>
    <property type="match status" value="1"/>
</dbReference>
<accession>Q3A5R1</accession>
<evidence type="ECO:0000256" key="2">
    <source>
        <dbReference type="ARBA" id="ARBA00004236"/>
    </source>
</evidence>
<evidence type="ECO:0000256" key="6">
    <source>
        <dbReference type="ARBA" id="ARBA00022670"/>
    </source>
</evidence>
<evidence type="ECO:0000256" key="11">
    <source>
        <dbReference type="ARBA" id="ARBA00022989"/>
    </source>
</evidence>
<dbReference type="PANTHER" id="PTHR30627:SF2">
    <property type="entry name" value="PEPTIDOGLYCAN D,D-TRANSPEPTIDASE MRDA"/>
    <property type="match status" value="1"/>
</dbReference>
<keyword evidence="8" id="KW-0378">Hydrolase</keyword>
<evidence type="ECO:0000256" key="1">
    <source>
        <dbReference type="ARBA" id="ARBA00004167"/>
    </source>
</evidence>
<evidence type="ECO:0000256" key="7">
    <source>
        <dbReference type="ARBA" id="ARBA00022692"/>
    </source>
</evidence>
<keyword evidence="7 14" id="KW-0812">Transmembrane</keyword>
<dbReference type="SUPFAM" id="SSF56519">
    <property type="entry name" value="Penicillin binding protein dimerisation domain"/>
    <property type="match status" value="1"/>
</dbReference>
<feature type="transmembrane region" description="Helical" evidence="14">
    <location>
        <begin position="20"/>
        <end position="38"/>
    </location>
</feature>
<evidence type="ECO:0000256" key="4">
    <source>
        <dbReference type="ARBA" id="ARBA00022519"/>
    </source>
</evidence>
<organism evidence="17 18">
    <name type="scientific">Syntrophotalea carbinolica (strain DSM 2380 / NBRC 103641 / GraBd1)</name>
    <name type="common">Pelobacter carbinolicus</name>
    <dbReference type="NCBI Taxonomy" id="338963"/>
    <lineage>
        <taxon>Bacteria</taxon>
        <taxon>Pseudomonadati</taxon>
        <taxon>Thermodesulfobacteriota</taxon>
        <taxon>Desulfuromonadia</taxon>
        <taxon>Desulfuromonadales</taxon>
        <taxon>Syntrophotaleaceae</taxon>
        <taxon>Syntrophotalea</taxon>
    </lineage>
</organism>
<dbReference type="HOGENOM" id="CLU_009289_1_2_7"/>
<dbReference type="InterPro" id="IPR050515">
    <property type="entry name" value="Beta-lactam/transpept"/>
</dbReference>
<dbReference type="RefSeq" id="WP_011340765.1">
    <property type="nucleotide sequence ID" value="NC_007498.2"/>
</dbReference>
<dbReference type="NCBIfam" id="TIGR03423">
    <property type="entry name" value="pbp2_mrdA"/>
    <property type="match status" value="1"/>
</dbReference>
<dbReference type="SUPFAM" id="SSF56601">
    <property type="entry name" value="beta-lactamase/transpeptidase-like"/>
    <property type="match status" value="1"/>
</dbReference>
<reference evidence="17 18" key="2">
    <citation type="journal article" date="2012" name="BMC Genomics">
        <title>The genome of Pelobacter carbinolicus reveals surprising metabolic capabilities and physiological features.</title>
        <authorList>
            <person name="Aklujkar M."/>
            <person name="Haveman S.A."/>
            <person name="Didonato R.Jr."/>
            <person name="Chertkov O."/>
            <person name="Han C.S."/>
            <person name="Land M.L."/>
            <person name="Brown P."/>
            <person name="Lovley D.R."/>
        </authorList>
    </citation>
    <scope>NUCLEOTIDE SEQUENCE [LARGE SCALE GENOMIC DNA]</scope>
    <source>
        <strain evidence="18">DSM 2380 / NBRC 103641 / GraBd1</strain>
    </source>
</reference>
<dbReference type="Gene3D" id="3.30.1390.30">
    <property type="entry name" value="Penicillin-binding protein 2a, domain 3"/>
    <property type="match status" value="1"/>
</dbReference>
<evidence type="ECO:0000259" key="16">
    <source>
        <dbReference type="Pfam" id="PF03717"/>
    </source>
</evidence>
<keyword evidence="3" id="KW-1003">Cell membrane</keyword>
<dbReference type="FunFam" id="3.40.710.10:FF:000024">
    <property type="entry name" value="Penicillin-binding protein 2"/>
    <property type="match status" value="1"/>
</dbReference>
<keyword evidence="9" id="KW-0133">Cell shape</keyword>
<keyword evidence="6" id="KW-0645">Protease</keyword>
<keyword evidence="11 14" id="KW-1133">Transmembrane helix</keyword>
<keyword evidence="12 14" id="KW-0472">Membrane</keyword>
<evidence type="ECO:0000256" key="8">
    <source>
        <dbReference type="ARBA" id="ARBA00022801"/>
    </source>
</evidence>
<dbReference type="AlphaFoldDB" id="Q3A5R1"/>
<dbReference type="InterPro" id="IPR012338">
    <property type="entry name" value="Beta-lactam/transpept-like"/>
</dbReference>
<evidence type="ECO:0000256" key="3">
    <source>
        <dbReference type="ARBA" id="ARBA00022475"/>
    </source>
</evidence>